<feature type="domain" description="VLRF1" evidence="21">
    <location>
        <begin position="203"/>
        <end position="346"/>
    </location>
</feature>
<dbReference type="SMART" id="SM00248">
    <property type="entry name" value="ANK"/>
    <property type="match status" value="1"/>
</dbReference>
<evidence type="ECO:0000256" key="15">
    <source>
        <dbReference type="ARBA" id="ARBA00063963"/>
    </source>
</evidence>
<evidence type="ECO:0000256" key="7">
    <source>
        <dbReference type="ARBA" id="ARBA00022737"/>
    </source>
</evidence>
<reference evidence="23" key="1">
    <citation type="submission" date="2025-08" db="UniProtKB">
        <authorList>
            <consortium name="RefSeq"/>
        </authorList>
    </citation>
    <scope>IDENTIFICATION</scope>
    <source>
        <tissue evidence="23">Whole blood</tissue>
    </source>
</reference>
<dbReference type="InterPro" id="IPR041175">
    <property type="entry name" value="VLRF1/Vms1"/>
</dbReference>
<comment type="domain">
    <text evidence="19">The VLRF1 domain mediates binding to the 60S ribosomal subunit.</text>
</comment>
<evidence type="ECO:0000256" key="13">
    <source>
        <dbReference type="ARBA" id="ARBA00023054"/>
    </source>
</evidence>
<evidence type="ECO:0000256" key="9">
    <source>
        <dbReference type="ARBA" id="ARBA00022771"/>
    </source>
</evidence>
<keyword evidence="12 18" id="KW-0040">ANK repeat</keyword>
<evidence type="ECO:0000313" key="23">
    <source>
        <dbReference type="RefSeq" id="XP_008688659.1"/>
    </source>
</evidence>
<feature type="compositionally biased region" description="Low complexity" evidence="20">
    <location>
        <begin position="121"/>
        <end position="130"/>
    </location>
</feature>
<dbReference type="OrthoDB" id="429841at2759"/>
<dbReference type="InterPro" id="IPR002110">
    <property type="entry name" value="Ankyrin_rpt"/>
</dbReference>
<organism evidence="22 23">
    <name type="scientific">Ursus maritimus</name>
    <name type="common">Polar bear</name>
    <name type="synonym">Thalarctos maritimus</name>
    <dbReference type="NCBI Taxonomy" id="29073"/>
    <lineage>
        <taxon>Eukaryota</taxon>
        <taxon>Metazoa</taxon>
        <taxon>Chordata</taxon>
        <taxon>Craniata</taxon>
        <taxon>Vertebrata</taxon>
        <taxon>Euteleostomi</taxon>
        <taxon>Mammalia</taxon>
        <taxon>Eutheria</taxon>
        <taxon>Laurasiatheria</taxon>
        <taxon>Carnivora</taxon>
        <taxon>Caniformia</taxon>
        <taxon>Ursidae</taxon>
        <taxon>Ursus</taxon>
    </lineage>
</organism>
<feature type="compositionally biased region" description="Basic and acidic residues" evidence="20">
    <location>
        <begin position="559"/>
        <end position="601"/>
    </location>
</feature>
<comment type="subunit">
    <text evidence="15">Interacts (via VIM motif) with VCP.</text>
</comment>
<dbReference type="PROSITE" id="PS50297">
    <property type="entry name" value="ANK_REP_REGION"/>
    <property type="match status" value="1"/>
</dbReference>
<dbReference type="PROSITE" id="PS50088">
    <property type="entry name" value="ANK_REPEAT"/>
    <property type="match status" value="1"/>
</dbReference>
<proteinExistence type="inferred from homology"/>
<comment type="function">
    <text evidence="14">Endonuclease that cleaves polypeptidyl-tRNAs downstream of the ribosome-associated quality control (RQC) pathway to release incompletely synthesized polypeptides for degradation. The RQC pathway disassembles aberrantly stalled translation complexes to recycle or degrade the constituent parts. ANKZF1 acts downstream disassembly of stalled ribosomes and specifically cleaves off the terminal 3'-CCA nucleotides universal to all tRNAs from polypeptidyl-tRNAs, releasing (1) ubiquitinated polypeptides from 60S ribosomal subunit for degradation and (2) cleaved tRNAs. ANKZF1-cleaved tRNAs are then repaired and recycled by ELAC1 and TRNT1. Also plays a role in the cellular response to hydrogen peroxide and in the maintenance of mitochondrial integrity under conditions of cellular stress.</text>
</comment>
<evidence type="ECO:0000256" key="6">
    <source>
        <dbReference type="ARBA" id="ARBA00022723"/>
    </source>
</evidence>
<keyword evidence="3 19" id="KW-0963">Cytoplasm</keyword>
<feature type="region of interest" description="Disordered" evidence="20">
    <location>
        <begin position="120"/>
        <end position="142"/>
    </location>
</feature>
<gene>
    <name evidence="23" type="primary">ANKZF1</name>
</gene>
<dbReference type="Gene3D" id="1.25.40.20">
    <property type="entry name" value="Ankyrin repeat-containing domain"/>
    <property type="match status" value="1"/>
</dbReference>
<evidence type="ECO:0000256" key="16">
    <source>
        <dbReference type="ARBA" id="ARBA00068037"/>
    </source>
</evidence>
<dbReference type="PROSITE" id="PS00028">
    <property type="entry name" value="ZINC_FINGER_C2H2_1"/>
    <property type="match status" value="1"/>
</dbReference>
<dbReference type="AlphaFoldDB" id="A0A384C2K7"/>
<evidence type="ECO:0000256" key="18">
    <source>
        <dbReference type="PROSITE-ProRule" id="PRU00023"/>
    </source>
</evidence>
<dbReference type="InterPro" id="IPR041540">
    <property type="entry name" value="VATC"/>
</dbReference>
<keyword evidence="5 19" id="KW-0540">Nuclease</keyword>
<dbReference type="GO" id="GO:0016787">
    <property type="term" value="F:hydrolase activity"/>
    <property type="evidence" value="ECO:0007669"/>
    <property type="project" value="UniProtKB-KW"/>
</dbReference>
<evidence type="ECO:0000256" key="10">
    <source>
        <dbReference type="ARBA" id="ARBA00022801"/>
    </source>
</evidence>
<evidence type="ECO:0000256" key="19">
    <source>
        <dbReference type="PROSITE-ProRule" id="PRU01389"/>
    </source>
</evidence>
<dbReference type="RefSeq" id="XP_008688659.1">
    <property type="nucleotide sequence ID" value="XM_008690437.2"/>
</dbReference>
<comment type="similarity">
    <text evidence="2 19">Belongs to the ANKZF1/VMS1 family.</text>
</comment>
<keyword evidence="7" id="KW-0677">Repeat</keyword>
<dbReference type="GO" id="GO:0008270">
    <property type="term" value="F:zinc ion binding"/>
    <property type="evidence" value="ECO:0007669"/>
    <property type="project" value="UniProtKB-KW"/>
</dbReference>
<dbReference type="FunFam" id="1.25.40.20:FF:000180">
    <property type="entry name" value="Ankyrin repeat and zinc finger domain containing 1"/>
    <property type="match status" value="1"/>
</dbReference>
<keyword evidence="13" id="KW-0175">Coiled coil</keyword>
<dbReference type="Pfam" id="PF18716">
    <property type="entry name" value="VATC"/>
    <property type="match status" value="1"/>
</dbReference>
<dbReference type="Proteomes" id="UP000261680">
    <property type="component" value="Unplaced"/>
</dbReference>
<dbReference type="Pfam" id="PF18826">
    <property type="entry name" value="bVLRF1"/>
    <property type="match status" value="1"/>
</dbReference>
<dbReference type="GO" id="GO:0004519">
    <property type="term" value="F:endonuclease activity"/>
    <property type="evidence" value="ECO:0007669"/>
    <property type="project" value="UniProtKB-KW"/>
</dbReference>
<keyword evidence="9" id="KW-0863">Zinc-finger</keyword>
<dbReference type="InterPro" id="IPR013087">
    <property type="entry name" value="Znf_C2H2_type"/>
</dbReference>
<dbReference type="GO" id="GO:0005737">
    <property type="term" value="C:cytoplasm"/>
    <property type="evidence" value="ECO:0007669"/>
    <property type="project" value="UniProtKB-SubCell"/>
</dbReference>
<dbReference type="Pfam" id="PF00023">
    <property type="entry name" value="Ank"/>
    <property type="match status" value="1"/>
</dbReference>
<evidence type="ECO:0000313" key="22">
    <source>
        <dbReference type="Proteomes" id="UP000261680"/>
    </source>
</evidence>
<evidence type="ECO:0000256" key="11">
    <source>
        <dbReference type="ARBA" id="ARBA00022833"/>
    </source>
</evidence>
<evidence type="ECO:0000259" key="21">
    <source>
        <dbReference type="PROSITE" id="PS52044"/>
    </source>
</evidence>
<name>A0A384C2K7_URSMA</name>
<accession>A0A384C2K7</accession>
<evidence type="ECO:0000256" key="14">
    <source>
        <dbReference type="ARBA" id="ARBA00060260"/>
    </source>
</evidence>
<sequence>MSPVSAATQVPALVSLFDLNADAPVLQGLSLVNHSSGEALAQALRTSYPGSGEGTSPERKPLQGVLDISEKLFCSTCDQTFHNHQEQREHYKLDWHRFNLKQRLKDKPLLSALDFEKRSSTGDLSSISGSEDSDSASEEDLQIPDEERAEFEKPSRPQGFHPHRVLFQNARGQFLYAYRCVLGPRQMPPEEPELLLHNLQNGGPGHCVVLMAAAGHFAGAIFQGRDVVTHKTFHRYTVRAKRGTAQGIRDARGGASRSAGANLRRYNEATLYKDVRELLAGPVWAKALGEAGTVLLRAPRSGRSLFFGGQGAPLQRGDPRLWDIPLATRRPTFRELQRVLQKLTTLHVRGSGSDGEDSFQVELELVELTVGTLDLREFEVLPKRRRRKRNKKERSRDLAAGAHVTLAQQPQGDDETTSQSTQAHAGPLGPSLDEAETPDQSELWDVLLAACRAGDVGTLRLQLAAGSADPGVLSLLSAPLGSSGFTLLHAAAAAGRGSVVRLLLEAGADPTVQDARARPPYTVAADRSTCNEFRRFMEKNPDAYDYSKAQVPGPLTPEMEARQAMRKKEQKAARRQREQQQRKQREQEEREREGQRRFAALSDREKRALAAECRLAAQLGAPTPHTPGSAALSAPRCWSCGTSLQGLTPFHYLDFSFCSTRCLRDHRCQAAKPSS</sequence>
<evidence type="ECO:0000256" key="20">
    <source>
        <dbReference type="SAM" id="MobiDB-lite"/>
    </source>
</evidence>
<dbReference type="InterPro" id="IPR047139">
    <property type="entry name" value="ANKZ1/VMS1"/>
</dbReference>
<feature type="region of interest" description="Disordered" evidence="20">
    <location>
        <begin position="544"/>
        <end position="601"/>
    </location>
</feature>
<keyword evidence="10 19" id="KW-0378">Hydrolase</keyword>
<dbReference type="CTD" id="55139"/>
<feature type="compositionally biased region" description="Polar residues" evidence="20">
    <location>
        <begin position="406"/>
        <end position="423"/>
    </location>
</feature>
<evidence type="ECO:0000256" key="4">
    <source>
        <dbReference type="ARBA" id="ARBA00022553"/>
    </source>
</evidence>
<dbReference type="InterPro" id="IPR036770">
    <property type="entry name" value="Ankyrin_rpt-contain_sf"/>
</dbReference>
<keyword evidence="4" id="KW-0597">Phosphoprotein</keyword>
<keyword evidence="8 19" id="KW-0255">Endonuclease</keyword>
<feature type="active site" evidence="19">
    <location>
        <position position="246"/>
    </location>
</feature>
<evidence type="ECO:0000256" key="2">
    <source>
        <dbReference type="ARBA" id="ARBA00009262"/>
    </source>
</evidence>
<dbReference type="PROSITE" id="PS52044">
    <property type="entry name" value="VLRF1"/>
    <property type="match status" value="1"/>
</dbReference>
<dbReference type="PANTHER" id="PTHR16036">
    <property type="entry name" value="ANKYRIN REPEAT AND ZINC FINGER DOMAIN-CONTAINING PROTEIN 1"/>
    <property type="match status" value="1"/>
</dbReference>
<evidence type="ECO:0000256" key="17">
    <source>
        <dbReference type="ARBA" id="ARBA00075120"/>
    </source>
</evidence>
<evidence type="ECO:0000256" key="8">
    <source>
        <dbReference type="ARBA" id="ARBA00022759"/>
    </source>
</evidence>
<feature type="region of interest" description="Disordered" evidence="20">
    <location>
        <begin position="385"/>
        <end position="439"/>
    </location>
</feature>
<feature type="compositionally biased region" description="Acidic residues" evidence="20">
    <location>
        <begin position="131"/>
        <end position="142"/>
    </location>
</feature>
<keyword evidence="11" id="KW-0862">Zinc</keyword>
<protein>
    <recommendedName>
        <fullName evidence="16">tRNA endonuclease ANKZF1</fullName>
    </recommendedName>
    <alternativeName>
        <fullName evidence="17">Ankyrin repeat and zinc finger domain-containing protein 1</fullName>
    </alternativeName>
</protein>
<dbReference type="SUPFAM" id="SSF48403">
    <property type="entry name" value="Ankyrin repeat"/>
    <property type="match status" value="1"/>
</dbReference>
<comment type="subcellular location">
    <subcellularLocation>
        <location evidence="1">Cytoplasm</location>
    </subcellularLocation>
</comment>
<keyword evidence="6" id="KW-0479">Metal-binding</keyword>
<evidence type="ECO:0000256" key="1">
    <source>
        <dbReference type="ARBA" id="ARBA00004496"/>
    </source>
</evidence>
<evidence type="ECO:0000256" key="12">
    <source>
        <dbReference type="ARBA" id="ARBA00023043"/>
    </source>
</evidence>
<dbReference type="GeneID" id="103662746"/>
<evidence type="ECO:0000256" key="5">
    <source>
        <dbReference type="ARBA" id="ARBA00022722"/>
    </source>
</evidence>
<keyword evidence="22" id="KW-1185">Reference proteome</keyword>
<evidence type="ECO:0000256" key="3">
    <source>
        <dbReference type="ARBA" id="ARBA00022490"/>
    </source>
</evidence>
<dbReference type="PANTHER" id="PTHR16036:SF2">
    <property type="entry name" value="TRNA ENDONUCLEASE ANKZF1"/>
    <property type="match status" value="1"/>
</dbReference>
<feature type="repeat" description="ANK" evidence="18">
    <location>
        <begin position="483"/>
        <end position="515"/>
    </location>
</feature>
<dbReference type="GO" id="GO:0036503">
    <property type="term" value="P:ERAD pathway"/>
    <property type="evidence" value="ECO:0007669"/>
    <property type="project" value="TreeGrafter"/>
</dbReference>